<dbReference type="RefSeq" id="XP_038739165.1">
    <property type="nucleotide sequence ID" value="XM_038895459.1"/>
</dbReference>
<keyword evidence="8" id="KW-1185">Reference proteome</keyword>
<dbReference type="OrthoDB" id="66881at2759"/>
<sequence>MAQGPEADLTFSKYEEERQKRIRDDGLAQYVKLTEGDDHLHLADDPFGGEFGDRQWSIPFGVSTGKTKVVIIGAGYGGLTYAVRLIQGAGFTPEDIVFLDTASGFGGAWYWNRYPGLMCDVESACYMPLLEETGYIPKNKYSYGSELRGYAELLASTFKLTDRGLWKVTVKSASWDDAKASWTVDMLKTTKDGQKQSITLETEYLVMTAGPLTNPKLPRIPGAQEFGGTTFHTARWDYNTTGGTAEDPTLSKLHDKRVAFIGTGATCIQAAPHLGKWAKELYIYQRTPSAVAVRGQQDVDPDRFRAEVSSKKGWQKRRRENMAMFVEGNTPDENLVQDGWTTFPSYAALVGGPAADGLTDETLPQYIDKFHKLDYPRQEGIRARVKQTVKNTEVAASLTPWYPGWCKRPCFHDQYLDTFNRTNVTLVDTRGRGVEAITKTGVVFDGKEYPADILIYGTGFEPLTAGGPSLRAGMEIYGRNGIEMETKWSNGLATLYGLVTHDFPNLFLSGVYQMGSTVNYAHMVDVMATSMARVISRAREKHASGQDGGSYRMVIEPSPAGEEAWAQRVLSTARGFGAMAGCTPSYGNGEGRKAKSKEEELNVARSGNWGKGCLDYAAIVEKWASTEDLEGLEFRVVSA</sequence>
<evidence type="ECO:0000256" key="3">
    <source>
        <dbReference type="ARBA" id="ARBA00022630"/>
    </source>
</evidence>
<evidence type="ECO:0000256" key="1">
    <source>
        <dbReference type="ARBA" id="ARBA00001974"/>
    </source>
</evidence>
<dbReference type="InterPro" id="IPR020946">
    <property type="entry name" value="Flavin_mOase-like"/>
</dbReference>
<keyword evidence="3" id="KW-0285">Flavoprotein</keyword>
<evidence type="ECO:0000256" key="4">
    <source>
        <dbReference type="ARBA" id="ARBA00022827"/>
    </source>
</evidence>
<evidence type="ECO:0000256" key="6">
    <source>
        <dbReference type="ARBA" id="ARBA00023002"/>
    </source>
</evidence>
<dbReference type="GeneID" id="62168533"/>
<dbReference type="AlphaFoldDB" id="A0A9P6HT64"/>
<dbReference type="InterPro" id="IPR050775">
    <property type="entry name" value="FAD-binding_Monooxygenases"/>
</dbReference>
<organism evidence="7 8">
    <name type="scientific">Colletotrichum karsti</name>
    <dbReference type="NCBI Taxonomy" id="1095194"/>
    <lineage>
        <taxon>Eukaryota</taxon>
        <taxon>Fungi</taxon>
        <taxon>Dikarya</taxon>
        <taxon>Ascomycota</taxon>
        <taxon>Pezizomycotina</taxon>
        <taxon>Sordariomycetes</taxon>
        <taxon>Hypocreomycetidae</taxon>
        <taxon>Glomerellales</taxon>
        <taxon>Glomerellaceae</taxon>
        <taxon>Colletotrichum</taxon>
        <taxon>Colletotrichum boninense species complex</taxon>
    </lineage>
</organism>
<dbReference type="Proteomes" id="UP000781932">
    <property type="component" value="Unassembled WGS sequence"/>
</dbReference>
<proteinExistence type="inferred from homology"/>
<dbReference type="GO" id="GO:0050661">
    <property type="term" value="F:NADP binding"/>
    <property type="evidence" value="ECO:0007669"/>
    <property type="project" value="InterPro"/>
</dbReference>
<dbReference type="PANTHER" id="PTHR43098:SF2">
    <property type="entry name" value="FAD-BINDING MONOOXYGENASE AUSB-RELATED"/>
    <property type="match status" value="1"/>
</dbReference>
<dbReference type="InterPro" id="IPR036188">
    <property type="entry name" value="FAD/NAD-bd_sf"/>
</dbReference>
<dbReference type="EMBL" id="JAATWM020000065">
    <property type="protein sequence ID" value="KAF9869704.1"/>
    <property type="molecule type" value="Genomic_DNA"/>
</dbReference>
<reference evidence="7" key="2">
    <citation type="submission" date="2020-11" db="EMBL/GenBank/DDBJ databases">
        <title>Whole genome sequencing of Colletotrichum sp.</title>
        <authorList>
            <person name="Li H."/>
        </authorList>
    </citation>
    <scope>NUCLEOTIDE SEQUENCE</scope>
    <source>
        <strain evidence="7">CkLH20</strain>
    </source>
</reference>
<keyword evidence="5" id="KW-0521">NADP</keyword>
<dbReference type="GO" id="GO:0050660">
    <property type="term" value="F:flavin adenine dinucleotide binding"/>
    <property type="evidence" value="ECO:0007669"/>
    <property type="project" value="InterPro"/>
</dbReference>
<keyword evidence="4" id="KW-0274">FAD</keyword>
<protein>
    <submittedName>
        <fullName evidence="7">Uncharacterized protein</fullName>
    </submittedName>
</protein>
<name>A0A9P6HT64_9PEZI</name>
<dbReference type="Gene3D" id="3.50.50.60">
    <property type="entry name" value="FAD/NAD(P)-binding domain"/>
    <property type="match status" value="2"/>
</dbReference>
<evidence type="ECO:0000256" key="2">
    <source>
        <dbReference type="ARBA" id="ARBA00010139"/>
    </source>
</evidence>
<comment type="caution">
    <text evidence="7">The sequence shown here is derived from an EMBL/GenBank/DDBJ whole genome shotgun (WGS) entry which is preliminary data.</text>
</comment>
<dbReference type="Pfam" id="PF00743">
    <property type="entry name" value="FMO-like"/>
    <property type="match status" value="1"/>
</dbReference>
<accession>A0A9P6HT64</accession>
<dbReference type="PANTHER" id="PTHR43098">
    <property type="entry name" value="L-ORNITHINE N(5)-MONOOXYGENASE-RELATED"/>
    <property type="match status" value="1"/>
</dbReference>
<evidence type="ECO:0000313" key="7">
    <source>
        <dbReference type="EMBL" id="KAF9869704.1"/>
    </source>
</evidence>
<dbReference type="Pfam" id="PF13450">
    <property type="entry name" value="NAD_binding_8"/>
    <property type="match status" value="1"/>
</dbReference>
<reference evidence="7" key="1">
    <citation type="submission" date="2020-03" db="EMBL/GenBank/DDBJ databases">
        <authorList>
            <person name="He L."/>
        </authorList>
    </citation>
    <scope>NUCLEOTIDE SEQUENCE</scope>
    <source>
        <strain evidence="7">CkLH20</strain>
    </source>
</reference>
<comment type="similarity">
    <text evidence="2">Belongs to the FAD-binding monooxygenase family.</text>
</comment>
<dbReference type="GO" id="GO:0004499">
    <property type="term" value="F:N,N-dimethylaniline monooxygenase activity"/>
    <property type="evidence" value="ECO:0007669"/>
    <property type="project" value="InterPro"/>
</dbReference>
<evidence type="ECO:0000313" key="8">
    <source>
        <dbReference type="Proteomes" id="UP000781932"/>
    </source>
</evidence>
<gene>
    <name evidence="7" type="ORF">CkaCkLH20_12747</name>
</gene>
<comment type="cofactor">
    <cofactor evidence="1">
        <name>FAD</name>
        <dbReference type="ChEBI" id="CHEBI:57692"/>
    </cofactor>
</comment>
<keyword evidence="6" id="KW-0560">Oxidoreductase</keyword>
<evidence type="ECO:0000256" key="5">
    <source>
        <dbReference type="ARBA" id="ARBA00022857"/>
    </source>
</evidence>
<dbReference type="SUPFAM" id="SSF51905">
    <property type="entry name" value="FAD/NAD(P)-binding domain"/>
    <property type="match status" value="1"/>
</dbReference>